<evidence type="ECO:0000259" key="3">
    <source>
        <dbReference type="Pfam" id="PF00890"/>
    </source>
</evidence>
<name>D7CN70_SYNLT</name>
<accession>D7CN70</accession>
<dbReference type="EMBL" id="CP002048">
    <property type="protein sequence ID" value="ADI02155.1"/>
    <property type="molecule type" value="Genomic_DNA"/>
</dbReference>
<dbReference type="Proteomes" id="UP000000378">
    <property type="component" value="Chromosome"/>
</dbReference>
<proteinExistence type="predicted"/>
<keyword evidence="5" id="KW-1185">Reference proteome</keyword>
<protein>
    <submittedName>
        <fullName evidence="4">Fumarate reductase/succinate dehydrogenase flavoprotein domain protein</fullName>
    </submittedName>
</protein>
<dbReference type="eggNOG" id="COG1148">
    <property type="taxonomic scope" value="Bacteria"/>
</dbReference>
<feature type="domain" description="FAD-dependent oxidoreductase 2 FAD-binding" evidence="3">
    <location>
        <begin position="4"/>
        <end position="39"/>
    </location>
</feature>
<evidence type="ECO:0000313" key="5">
    <source>
        <dbReference type="Proteomes" id="UP000000378"/>
    </source>
</evidence>
<dbReference type="InterPro" id="IPR003953">
    <property type="entry name" value="FAD-dep_OxRdtase_2_FAD-bd"/>
</dbReference>
<reference evidence="5" key="1">
    <citation type="journal article" date="2010" name="Stand. Genomic Sci.">
        <title>Complete genome sequence of Syntrophothermus lipocalidus type strain (TGB-C1T).</title>
        <authorList>
            <consortium name="US DOE Joint Genome Institute (JGI-PGF)"/>
            <person name="Djao O."/>
            <person name="Zhang X."/>
            <person name="Lucas S."/>
            <person name="Lapidus A."/>
            <person name="Glavina Del Rio T."/>
            <person name="Nolan M."/>
            <person name="Tice H."/>
            <person name="Cheng J."/>
            <person name="Han C."/>
            <person name="Tapia R."/>
            <person name="Goodwin L."/>
            <person name="Pitluck S."/>
            <person name="Liolios K."/>
            <person name="Ivanova N."/>
            <person name="Mavromatis K."/>
            <person name="Mikhailova N."/>
            <person name="Ovchinnikova G."/>
            <person name="Pati A."/>
            <person name="Brambilla E."/>
            <person name="Chen A."/>
            <person name="Palaniappan K."/>
            <person name="Land M."/>
            <person name="Hauser L."/>
            <person name="Chang Y."/>
            <person name="Jeffries C."/>
            <person name="Rohde M."/>
            <person name="Sikorski J."/>
            <person name="Spring S."/>
            <person name="Goker M."/>
            <person name="Detter J."/>
            <person name="Woyke T."/>
            <person name="Bristow J."/>
            <person name="Eisen J."/>
            <person name="Markowitz V."/>
            <person name="Hugenholtz P."/>
            <person name="Kyrpides N."/>
            <person name="Klenk H."/>
        </authorList>
    </citation>
    <scope>NUCLEOTIDE SEQUENCE [LARGE SCALE GENOMIC DNA]</scope>
    <source>
        <strain evidence="5">DSM 12680 / TGB-C1</strain>
    </source>
</reference>
<evidence type="ECO:0000313" key="4">
    <source>
        <dbReference type="EMBL" id="ADI02155.1"/>
    </source>
</evidence>
<dbReference type="GO" id="GO:0016491">
    <property type="term" value="F:oxidoreductase activity"/>
    <property type="evidence" value="ECO:0007669"/>
    <property type="project" value="UniProtKB-KW"/>
</dbReference>
<keyword evidence="2" id="KW-0560">Oxidoreductase</keyword>
<gene>
    <name evidence="4" type="ordered locus">Slip_1392</name>
</gene>
<dbReference type="AlphaFoldDB" id="D7CN70"/>
<dbReference type="PRINTS" id="PR00368">
    <property type="entry name" value="FADPNR"/>
</dbReference>
<dbReference type="STRING" id="643648.Slip_1392"/>
<dbReference type="PANTHER" id="PTHR42949:SF3">
    <property type="entry name" value="ANAEROBIC GLYCEROL-3-PHOSPHATE DEHYDROGENASE SUBUNIT B"/>
    <property type="match status" value="1"/>
</dbReference>
<dbReference type="InterPro" id="IPR051691">
    <property type="entry name" value="Metab_Enz_Cyan_OpOx_G3PDH"/>
</dbReference>
<reference evidence="4 5" key="2">
    <citation type="journal article" date="2010" name="Stand. Genomic Sci.">
        <title>Complete genome sequence of Syntrophothermus lipocalidus type strain (TGB-C1).</title>
        <authorList>
            <person name="Djao O.D."/>
            <person name="Zhang X."/>
            <person name="Lucas S."/>
            <person name="Lapidus A."/>
            <person name="Del Rio T.G."/>
            <person name="Nolan M."/>
            <person name="Tice H."/>
            <person name="Cheng J.F."/>
            <person name="Han C."/>
            <person name="Tapia R."/>
            <person name="Goodwin L."/>
            <person name="Pitluck S."/>
            <person name="Liolios K."/>
            <person name="Ivanova N."/>
            <person name="Mavromatis K."/>
            <person name="Mikhailova N."/>
            <person name="Ovchinnikova G."/>
            <person name="Pati A."/>
            <person name="Brambilla E."/>
            <person name="Chen A."/>
            <person name="Palaniappan K."/>
            <person name="Land M."/>
            <person name="Hauser L."/>
            <person name="Chang Y.J."/>
            <person name="Jeffries C.D."/>
            <person name="Rohde M."/>
            <person name="Sikorski J."/>
            <person name="Spring S."/>
            <person name="Goker M."/>
            <person name="Detter J.C."/>
            <person name="Woyke T."/>
            <person name="Bristow J."/>
            <person name="Eisen J.A."/>
            <person name="Markowitz V."/>
            <person name="Hugenholtz P."/>
            <person name="Kyrpides N.C."/>
            <person name="Klenk H.P."/>
        </authorList>
    </citation>
    <scope>NUCLEOTIDE SEQUENCE [LARGE SCALE GENOMIC DNA]</scope>
    <source>
        <strain evidence="5">DSM 12680 / TGB-C1</strain>
    </source>
</reference>
<dbReference type="OrthoDB" id="9758544at2"/>
<evidence type="ECO:0000256" key="1">
    <source>
        <dbReference type="ARBA" id="ARBA00022630"/>
    </source>
</evidence>
<evidence type="ECO:0000256" key="2">
    <source>
        <dbReference type="ARBA" id="ARBA00023002"/>
    </source>
</evidence>
<keyword evidence="1" id="KW-0285">Flavoprotein</keyword>
<dbReference type="RefSeq" id="WP_013175557.1">
    <property type="nucleotide sequence ID" value="NC_014220.1"/>
</dbReference>
<sequence length="334" mass="35756">MPEVLIIGGGVAGLEAALTLAEHEIESVIIEKELRLGGKASLYNCKAVDGVCQACGACLAGQRVRAVEEQELVKALVAARVAGMRNLQDGLEVDVETPNGRLTFQVRGIIVAAGIDTFSPALRAEFGYSHLPGVVTALEIEGIIRESPEILGESPRLAFIQCFGSREVGAGVPYCSRVCCLYVPKLAGLVKGELPGSRVDIYFMDRQRYEALYRPKTSFCTHIRAMPSKVHLMGSKELEVIYDDPETRKPTARRYDWVVLCPALVPGKDLPSLASLLELGTGRGGFLQVGAGGTTNRDRVLAAGACTGPMSIIESIASGRAAAGKMASELRRQR</sequence>
<dbReference type="Gene3D" id="3.50.50.60">
    <property type="entry name" value="FAD/NAD(P)-binding domain"/>
    <property type="match status" value="1"/>
</dbReference>
<dbReference type="PANTHER" id="PTHR42949">
    <property type="entry name" value="ANAEROBIC GLYCEROL-3-PHOSPHATE DEHYDROGENASE SUBUNIT B"/>
    <property type="match status" value="1"/>
</dbReference>
<dbReference type="SUPFAM" id="SSF51905">
    <property type="entry name" value="FAD/NAD(P)-binding domain"/>
    <property type="match status" value="1"/>
</dbReference>
<dbReference type="InterPro" id="IPR036188">
    <property type="entry name" value="FAD/NAD-bd_sf"/>
</dbReference>
<dbReference type="KEGG" id="slp:Slip_1392"/>
<organism evidence="4 5">
    <name type="scientific">Syntrophothermus lipocalidus (strain DSM 12680 / TGB-C1)</name>
    <dbReference type="NCBI Taxonomy" id="643648"/>
    <lineage>
        <taxon>Bacteria</taxon>
        <taxon>Bacillati</taxon>
        <taxon>Bacillota</taxon>
        <taxon>Clostridia</taxon>
        <taxon>Eubacteriales</taxon>
        <taxon>Syntrophomonadaceae</taxon>
        <taxon>Syntrophothermus</taxon>
    </lineage>
</organism>
<dbReference type="Pfam" id="PF00890">
    <property type="entry name" value="FAD_binding_2"/>
    <property type="match status" value="1"/>
</dbReference>
<dbReference type="HOGENOM" id="CLU_020302_1_0_9"/>
<dbReference type="PRINTS" id="PR00469">
    <property type="entry name" value="PNDRDTASEII"/>
</dbReference>